<sequence length="141" mass="15098">MGKAKGQWVIKALDDNKETVDNIIQGVNYVLMFVDVVSSTLSSLSDNHQSLQEWTLSELQAAWAIVKENTDLTLEVLANIEWLQIASDLGNDVYQLVILYQEEIIVIFVTAVVIAAVVLLAAPTGGGSVAAGAALLATLEA</sequence>
<dbReference type="EMBL" id="JBHLXE010000072">
    <property type="protein sequence ID" value="MFC0179756.1"/>
    <property type="molecule type" value="Genomic_DNA"/>
</dbReference>
<keyword evidence="3" id="KW-1185">Reference proteome</keyword>
<keyword evidence="1" id="KW-1133">Transmembrane helix</keyword>
<keyword evidence="1" id="KW-0812">Transmembrane</keyword>
<evidence type="ECO:0000313" key="2">
    <source>
        <dbReference type="EMBL" id="MFC0179756.1"/>
    </source>
</evidence>
<organism evidence="2 3">
    <name type="scientific">Thorsellia kenyensis</name>
    <dbReference type="NCBI Taxonomy" id="1549888"/>
    <lineage>
        <taxon>Bacteria</taxon>
        <taxon>Pseudomonadati</taxon>
        <taxon>Pseudomonadota</taxon>
        <taxon>Gammaproteobacteria</taxon>
        <taxon>Enterobacterales</taxon>
        <taxon>Thorselliaceae</taxon>
        <taxon>Thorsellia</taxon>
    </lineage>
</organism>
<evidence type="ECO:0000313" key="3">
    <source>
        <dbReference type="Proteomes" id="UP001589758"/>
    </source>
</evidence>
<reference evidence="2 3" key="1">
    <citation type="submission" date="2024-09" db="EMBL/GenBank/DDBJ databases">
        <authorList>
            <person name="Sun Q."/>
            <person name="Mori K."/>
        </authorList>
    </citation>
    <scope>NUCLEOTIDE SEQUENCE [LARGE SCALE GENOMIC DNA]</scope>
    <source>
        <strain evidence="2 3">CCM 8545</strain>
    </source>
</reference>
<dbReference type="RefSeq" id="WP_385876863.1">
    <property type="nucleotide sequence ID" value="NZ_JBHLXE010000072.1"/>
</dbReference>
<comment type="caution">
    <text evidence="2">The sequence shown here is derived from an EMBL/GenBank/DDBJ whole genome shotgun (WGS) entry which is preliminary data.</text>
</comment>
<protein>
    <submittedName>
        <fullName evidence="2">Uncharacterized protein</fullName>
    </submittedName>
</protein>
<dbReference type="Proteomes" id="UP001589758">
    <property type="component" value="Unassembled WGS sequence"/>
</dbReference>
<proteinExistence type="predicted"/>
<evidence type="ECO:0000256" key="1">
    <source>
        <dbReference type="SAM" id="Phobius"/>
    </source>
</evidence>
<keyword evidence="1" id="KW-0472">Membrane</keyword>
<gene>
    <name evidence="2" type="ORF">ACFFIT_06610</name>
</gene>
<name>A0ABV6CDW9_9GAMM</name>
<feature type="transmembrane region" description="Helical" evidence="1">
    <location>
        <begin position="104"/>
        <end position="122"/>
    </location>
</feature>
<accession>A0ABV6CDW9</accession>